<evidence type="ECO:0000313" key="3">
    <source>
        <dbReference type="Proteomes" id="UP001230220"/>
    </source>
</evidence>
<dbReference type="RefSeq" id="WP_307407643.1">
    <property type="nucleotide sequence ID" value="NZ_JAUSUR010000003.1"/>
</dbReference>
<proteinExistence type="predicted"/>
<dbReference type="InterPro" id="IPR013097">
    <property type="entry name" value="Dabb"/>
</dbReference>
<keyword evidence="3" id="KW-1185">Reference proteome</keyword>
<evidence type="ECO:0000313" key="2">
    <source>
        <dbReference type="EMBL" id="MDQ0361155.1"/>
    </source>
</evidence>
<dbReference type="Gene3D" id="3.30.70.100">
    <property type="match status" value="1"/>
</dbReference>
<name>A0ABU0E2W2_9FIRM</name>
<dbReference type="SUPFAM" id="SSF54909">
    <property type="entry name" value="Dimeric alpha+beta barrel"/>
    <property type="match status" value="1"/>
</dbReference>
<organism evidence="2 3">
    <name type="scientific">Breznakia pachnodae</name>
    <dbReference type="NCBI Taxonomy" id="265178"/>
    <lineage>
        <taxon>Bacteria</taxon>
        <taxon>Bacillati</taxon>
        <taxon>Bacillota</taxon>
        <taxon>Erysipelotrichia</taxon>
        <taxon>Erysipelotrichales</taxon>
        <taxon>Erysipelotrichaceae</taxon>
        <taxon>Breznakia</taxon>
    </lineage>
</organism>
<protein>
    <recommendedName>
        <fullName evidence="1">Stress-response A/B barrel domain-containing protein</fullName>
    </recommendedName>
</protein>
<dbReference type="EMBL" id="JAUSUR010000003">
    <property type="protein sequence ID" value="MDQ0361155.1"/>
    <property type="molecule type" value="Genomic_DNA"/>
</dbReference>
<dbReference type="Proteomes" id="UP001230220">
    <property type="component" value="Unassembled WGS sequence"/>
</dbReference>
<comment type="caution">
    <text evidence="2">The sequence shown here is derived from an EMBL/GenBank/DDBJ whole genome shotgun (WGS) entry which is preliminary data.</text>
</comment>
<sequence length="99" mass="11790">MIRHIVMWKIKEDLTPFEKKQLMLEFRQNMHDISDILPGINKIEVIINELNSSNMDMMLISEFETKAVLDEYQQHPKHKSATKCLSNMVEIRSCVDYEY</sequence>
<feature type="domain" description="Stress-response A/B barrel" evidence="1">
    <location>
        <begin position="2"/>
        <end position="97"/>
    </location>
</feature>
<evidence type="ECO:0000259" key="1">
    <source>
        <dbReference type="PROSITE" id="PS51502"/>
    </source>
</evidence>
<dbReference type="PANTHER" id="PTHR37832">
    <property type="entry name" value="BLL2683 PROTEIN"/>
    <property type="match status" value="1"/>
</dbReference>
<dbReference type="Pfam" id="PF07876">
    <property type="entry name" value="Dabb"/>
    <property type="match status" value="1"/>
</dbReference>
<gene>
    <name evidence="2" type="ORF">J2S15_001902</name>
</gene>
<dbReference type="PROSITE" id="PS51502">
    <property type="entry name" value="S_R_A_B_BARREL"/>
    <property type="match status" value="1"/>
</dbReference>
<accession>A0ABU0E2W2</accession>
<reference evidence="2 3" key="1">
    <citation type="submission" date="2023-07" db="EMBL/GenBank/DDBJ databases">
        <title>Genomic Encyclopedia of Type Strains, Phase IV (KMG-IV): sequencing the most valuable type-strain genomes for metagenomic binning, comparative biology and taxonomic classification.</title>
        <authorList>
            <person name="Goeker M."/>
        </authorList>
    </citation>
    <scope>NUCLEOTIDE SEQUENCE [LARGE SCALE GENOMIC DNA]</scope>
    <source>
        <strain evidence="2 3">DSM 16784</strain>
    </source>
</reference>
<dbReference type="InterPro" id="IPR011008">
    <property type="entry name" value="Dimeric_a/b-barrel"/>
</dbReference>
<dbReference type="PANTHER" id="PTHR37832:SF1">
    <property type="entry name" value="STRESS-RESPONSE A_B BARREL DOMAIN-CONTAINING PROTEIN"/>
    <property type="match status" value="1"/>
</dbReference>
<dbReference type="SMART" id="SM00886">
    <property type="entry name" value="Dabb"/>
    <property type="match status" value="1"/>
</dbReference>